<gene>
    <name evidence="2" type="ORF">CLV43_110242</name>
</gene>
<dbReference type="EMBL" id="PVTF01000010">
    <property type="protein sequence ID" value="PRY37431.1"/>
    <property type="molecule type" value="Genomic_DNA"/>
</dbReference>
<comment type="caution">
    <text evidence="2">The sequence shown here is derived from an EMBL/GenBank/DDBJ whole genome shotgun (WGS) entry which is preliminary data.</text>
</comment>
<reference evidence="2 3" key="1">
    <citation type="submission" date="2018-03" db="EMBL/GenBank/DDBJ databases">
        <title>Genomic Encyclopedia of Archaeal and Bacterial Type Strains, Phase II (KMG-II): from individual species to whole genera.</title>
        <authorList>
            <person name="Goeker M."/>
        </authorList>
    </citation>
    <scope>NUCLEOTIDE SEQUENCE [LARGE SCALE GENOMIC DNA]</scope>
    <source>
        <strain evidence="2 3">DSM 44720</strain>
    </source>
</reference>
<feature type="transmembrane region" description="Helical" evidence="1">
    <location>
        <begin position="110"/>
        <end position="131"/>
    </location>
</feature>
<evidence type="ECO:0000313" key="2">
    <source>
        <dbReference type="EMBL" id="PRY37431.1"/>
    </source>
</evidence>
<organism evidence="2 3">
    <name type="scientific">Umezawaea tangerina</name>
    <dbReference type="NCBI Taxonomy" id="84725"/>
    <lineage>
        <taxon>Bacteria</taxon>
        <taxon>Bacillati</taxon>
        <taxon>Actinomycetota</taxon>
        <taxon>Actinomycetes</taxon>
        <taxon>Pseudonocardiales</taxon>
        <taxon>Pseudonocardiaceae</taxon>
        <taxon>Umezawaea</taxon>
    </lineage>
</organism>
<evidence type="ECO:0000256" key="1">
    <source>
        <dbReference type="SAM" id="Phobius"/>
    </source>
</evidence>
<feature type="transmembrane region" description="Helical" evidence="1">
    <location>
        <begin position="21"/>
        <end position="38"/>
    </location>
</feature>
<dbReference type="RefSeq" id="WP_106191772.1">
    <property type="nucleotide sequence ID" value="NZ_PVTF01000010.1"/>
</dbReference>
<feature type="transmembrane region" description="Helical" evidence="1">
    <location>
        <begin position="44"/>
        <end position="62"/>
    </location>
</feature>
<sequence>MRELSAEELGRLVGSNRRLKIAMVVTVGLVVAAVVLLVVNDVDFVIRGGAGLGALIGLLLLIPNRKVVRELGLTPAEARAVLLAERERRSGVAALPPAERARRDELRGRIWLVVGVVLMVLLLVSAFYFFGKAGQTVEEDAPLDPWFGASFFVGFASLVLGAGALAGASNYRKSAAAWRLRAGTEA</sequence>
<name>A0A2T0SVI8_9PSEU</name>
<dbReference type="AlphaFoldDB" id="A0A2T0SVI8"/>
<evidence type="ECO:0000313" key="3">
    <source>
        <dbReference type="Proteomes" id="UP000239494"/>
    </source>
</evidence>
<dbReference type="Proteomes" id="UP000239494">
    <property type="component" value="Unassembled WGS sequence"/>
</dbReference>
<protein>
    <submittedName>
        <fullName evidence="2">Uncharacterized protein</fullName>
    </submittedName>
</protein>
<proteinExistence type="predicted"/>
<keyword evidence="1" id="KW-1133">Transmembrane helix</keyword>
<feature type="transmembrane region" description="Helical" evidence="1">
    <location>
        <begin position="151"/>
        <end position="171"/>
    </location>
</feature>
<accession>A0A2T0SVI8</accession>
<keyword evidence="1" id="KW-0472">Membrane</keyword>
<keyword evidence="3" id="KW-1185">Reference proteome</keyword>
<keyword evidence="1" id="KW-0812">Transmembrane</keyword>